<reference evidence="2 3" key="1">
    <citation type="submission" date="2019-09" db="EMBL/GenBank/DDBJ databases">
        <title>A chromosome-level genome assembly of the Chinese tupelo Nyssa sinensis.</title>
        <authorList>
            <person name="Yang X."/>
            <person name="Kang M."/>
            <person name="Yang Y."/>
            <person name="Xiong H."/>
            <person name="Wang M."/>
            <person name="Zhang Z."/>
            <person name="Wang Z."/>
            <person name="Wu H."/>
            <person name="Ma T."/>
            <person name="Liu J."/>
            <person name="Xi Z."/>
        </authorList>
    </citation>
    <scope>NUCLEOTIDE SEQUENCE [LARGE SCALE GENOMIC DNA]</scope>
    <source>
        <strain evidence="2">J267</strain>
        <tissue evidence="2">Leaf</tissue>
    </source>
</reference>
<dbReference type="Proteomes" id="UP000325577">
    <property type="component" value="Linkage Group LG15"/>
</dbReference>
<gene>
    <name evidence="2" type="ORF">F0562_027717</name>
</gene>
<keyword evidence="3" id="KW-1185">Reference proteome</keyword>
<proteinExistence type="predicted"/>
<feature type="compositionally biased region" description="Low complexity" evidence="1">
    <location>
        <begin position="118"/>
        <end position="142"/>
    </location>
</feature>
<evidence type="ECO:0000313" key="3">
    <source>
        <dbReference type="Proteomes" id="UP000325577"/>
    </source>
</evidence>
<accession>A0A5J5B5Y6</accession>
<sequence length="151" mass="16295">MGIVDGSEPSPPQFSSDEQKAQGLLNSAYVIWQYKDQTILGWIISSLSPAVVSTIYGLETSRLAWQALGARQSIQPEAGPYALYSHKNGSKPESRNNPNKSRFSRPSKGSGTASSQFRHPLPHLLSPSSAASAASPSRSRSPCQICKREGH</sequence>
<feature type="compositionally biased region" description="Polar residues" evidence="1">
    <location>
        <begin position="107"/>
        <end position="117"/>
    </location>
</feature>
<dbReference type="AlphaFoldDB" id="A0A5J5B5Y6"/>
<organism evidence="2 3">
    <name type="scientific">Nyssa sinensis</name>
    <dbReference type="NCBI Taxonomy" id="561372"/>
    <lineage>
        <taxon>Eukaryota</taxon>
        <taxon>Viridiplantae</taxon>
        <taxon>Streptophyta</taxon>
        <taxon>Embryophyta</taxon>
        <taxon>Tracheophyta</taxon>
        <taxon>Spermatophyta</taxon>
        <taxon>Magnoliopsida</taxon>
        <taxon>eudicotyledons</taxon>
        <taxon>Gunneridae</taxon>
        <taxon>Pentapetalae</taxon>
        <taxon>asterids</taxon>
        <taxon>Cornales</taxon>
        <taxon>Nyssaceae</taxon>
        <taxon>Nyssa</taxon>
    </lineage>
</organism>
<dbReference type="EMBL" id="CM018038">
    <property type="protein sequence ID" value="KAA8538109.1"/>
    <property type="molecule type" value="Genomic_DNA"/>
</dbReference>
<evidence type="ECO:0000256" key="1">
    <source>
        <dbReference type="SAM" id="MobiDB-lite"/>
    </source>
</evidence>
<evidence type="ECO:0000313" key="2">
    <source>
        <dbReference type="EMBL" id="KAA8538109.1"/>
    </source>
</evidence>
<name>A0A5J5B5Y6_9ASTE</name>
<feature type="region of interest" description="Disordered" evidence="1">
    <location>
        <begin position="79"/>
        <end position="151"/>
    </location>
</feature>
<protein>
    <submittedName>
        <fullName evidence="2">Uncharacterized protein</fullName>
    </submittedName>
</protein>